<reference evidence="2" key="1">
    <citation type="submission" date="2016-02" db="EMBL/GenBank/DDBJ databases">
        <authorList>
            <person name="Schultz-Johansen M."/>
            <person name="Glaring M.A."/>
            <person name="Bech P.K."/>
            <person name="Stougaard P."/>
        </authorList>
    </citation>
    <scope>NUCLEOTIDE SEQUENCE [LARGE SCALE GENOMIC DNA]</scope>
    <source>
        <strain evidence="2">S66</strain>
    </source>
</reference>
<evidence type="ECO:0008006" key="3">
    <source>
        <dbReference type="Google" id="ProtNLM"/>
    </source>
</evidence>
<accession>A0A135ZZI0</accession>
<proteinExistence type="predicted"/>
<protein>
    <recommendedName>
        <fullName evidence="3">Nucleoside 2-deoxyribosyltransferase</fullName>
    </recommendedName>
</protein>
<dbReference type="AlphaFoldDB" id="A0A135ZZI0"/>
<dbReference type="Gene3D" id="3.40.50.450">
    <property type="match status" value="1"/>
</dbReference>
<name>A0A135ZZI0_9ALTE</name>
<dbReference type="STRING" id="1799789.AX660_18660"/>
<dbReference type="RefSeq" id="WP_082768941.1">
    <property type="nucleotide sequence ID" value="NZ_LSNE01000007.1"/>
</dbReference>
<keyword evidence="2" id="KW-1185">Reference proteome</keyword>
<dbReference type="OrthoDB" id="5180013at2"/>
<evidence type="ECO:0000313" key="2">
    <source>
        <dbReference type="Proteomes" id="UP000070299"/>
    </source>
</evidence>
<comment type="caution">
    <text evidence="1">The sequence shown here is derived from an EMBL/GenBank/DDBJ whole genome shotgun (WGS) entry which is preliminary data.</text>
</comment>
<gene>
    <name evidence="1" type="ORF">AX660_18660</name>
</gene>
<dbReference type="Proteomes" id="UP000070299">
    <property type="component" value="Unassembled WGS sequence"/>
</dbReference>
<sequence length="281" mass="31787">MYHLLVSYSNWPNNCALVSGSRCLTYTDQHIVEKVSANGTLNIEAIRSNPALFVTEHQNPEAVFARIGYIHAVRKVGKDYEIQYYFEESIDSLPNNILSAMSIELGVVNNFEWNNSHWAVKDVDLFKALYKVNSARPTKNPYFDTVGLKCENKNLISVMMPFNDSCKGVFESIESAANIQGLECKKADNVWEHHSIIQDIITLICISKIVICDCTGRNANVFYETGIAHALGKNVILITQNLDDIPFDLKHLRVVRYLNNDQGLSQLVNDLSPRINYLINN</sequence>
<organism evidence="1 2">
    <name type="scientific">Paraglaciecola hydrolytica</name>
    <dbReference type="NCBI Taxonomy" id="1799789"/>
    <lineage>
        <taxon>Bacteria</taxon>
        <taxon>Pseudomonadati</taxon>
        <taxon>Pseudomonadota</taxon>
        <taxon>Gammaproteobacteria</taxon>
        <taxon>Alteromonadales</taxon>
        <taxon>Alteromonadaceae</taxon>
        <taxon>Paraglaciecola</taxon>
    </lineage>
</organism>
<dbReference type="EMBL" id="LSNE01000007">
    <property type="protein sequence ID" value="KXI28384.1"/>
    <property type="molecule type" value="Genomic_DNA"/>
</dbReference>
<evidence type="ECO:0000313" key="1">
    <source>
        <dbReference type="EMBL" id="KXI28384.1"/>
    </source>
</evidence>